<reference evidence="4" key="2">
    <citation type="journal article" date="2018" name="Sci. Rep.">
        <title>Lignite coal burning seam in the remote Altai Mountains harbors a hydrogen-driven thermophilic microbial community.</title>
        <authorList>
            <person name="Kadnikov V.V."/>
            <person name="Mardanov A.V."/>
            <person name="Ivasenko D.A."/>
            <person name="Beletsky A.V."/>
            <person name="Karnachuk O.V."/>
            <person name="Ravin N.V."/>
        </authorList>
    </citation>
    <scope>NUCLEOTIDE SEQUENCE</scope>
    <source>
        <strain evidence="4">AL32</strain>
    </source>
</reference>
<feature type="transmembrane region" description="Helical" evidence="1">
    <location>
        <begin position="313"/>
        <end position="333"/>
    </location>
</feature>
<dbReference type="AlphaFoldDB" id="A0A2R6XYU9"/>
<dbReference type="EMBL" id="PEBX01000100">
    <property type="protein sequence ID" value="PTQ55544.1"/>
    <property type="molecule type" value="Genomic_DNA"/>
</dbReference>
<feature type="transmembrane region" description="Helical" evidence="1">
    <location>
        <begin position="20"/>
        <end position="42"/>
    </location>
</feature>
<keyword evidence="1" id="KW-0472">Membrane</keyword>
<gene>
    <name evidence="4" type="ORF">BSOLF_1789</name>
    <name evidence="3" type="ORF">BSOLF_1893</name>
</gene>
<evidence type="ECO:0000313" key="4">
    <source>
        <dbReference type="EMBL" id="PTQ55601.1"/>
    </source>
</evidence>
<proteinExistence type="predicted"/>
<dbReference type="InterPro" id="IPR052529">
    <property type="entry name" value="Bact_Transport_Assoc"/>
</dbReference>
<dbReference type="Proteomes" id="UP000244338">
    <property type="component" value="Unassembled WGS sequence"/>
</dbReference>
<evidence type="ECO:0000313" key="5">
    <source>
        <dbReference type="Proteomes" id="UP000244338"/>
    </source>
</evidence>
<feature type="transmembrane region" description="Helical" evidence="1">
    <location>
        <begin position="97"/>
        <end position="115"/>
    </location>
</feature>
<feature type="transmembrane region" description="Helical" evidence="1">
    <location>
        <begin position="144"/>
        <end position="170"/>
    </location>
</feature>
<keyword evidence="1" id="KW-1133">Transmembrane helix</keyword>
<name>A0A2R6XYU9_9BACL</name>
<feature type="transmembrane region" description="Helical" evidence="1">
    <location>
        <begin position="271"/>
        <end position="293"/>
    </location>
</feature>
<comment type="caution">
    <text evidence="4">The sequence shown here is derived from an EMBL/GenBank/DDBJ whole genome shotgun (WGS) entry which is preliminary data.</text>
</comment>
<dbReference type="PANTHER" id="PTHR30590:SF2">
    <property type="entry name" value="INNER MEMBRANE PROTEIN"/>
    <property type="match status" value="1"/>
</dbReference>
<dbReference type="InterPro" id="IPR007349">
    <property type="entry name" value="DUF418"/>
</dbReference>
<sequence>MQTMADPTVFSERLESLDILRGIAVLMILFVNMPAFVAPFLFDPVPLIDGIPDRSIRLFFDLFIENRFYPIFSFLFGAGFYIFMARLSARGLFAGLYYVRRVAILFVFGVLHMILFWPGDILHTYAWLGLLLLLFVGRSPKTMFVWATVLLVLGVLQYGLSAVGLSFMWVSAVQMFEAANGQAISGRFQEVLNAAIDTNDAMLPDPSRLSEALNVYTHGSWGEWVGFHLTQEIPVIFQQEIYALFGVFPFMLFGLYAAKRGVLNQPADHRVGLMRLLVVSSIVALPLEFVIVYLSTVDSPESLARLLGLSIQLWAILAGWTMSFLYLALYFLWGVRDTWQRRLHFLAPVGRMALSNYFLQTVLMTLIVRLFALYGKTPLWLGLVFVLLILPINIVVSHVWLRTFCYGPLEYLWRIGTYGRMFPLRCKESSHTARS</sequence>
<organism evidence="4 5">
    <name type="scientific">Candidatus Carbonibacillus altaicus</name>
    <dbReference type="NCBI Taxonomy" id="2163959"/>
    <lineage>
        <taxon>Bacteria</taxon>
        <taxon>Bacillati</taxon>
        <taxon>Bacillota</taxon>
        <taxon>Bacilli</taxon>
        <taxon>Bacillales</taxon>
        <taxon>Candidatus Carbonibacillus</taxon>
    </lineage>
</organism>
<feature type="domain" description="DUF418" evidence="2">
    <location>
        <begin position="257"/>
        <end position="419"/>
    </location>
</feature>
<protein>
    <recommendedName>
        <fullName evidence="2">DUF418 domain-containing protein</fullName>
    </recommendedName>
</protein>
<evidence type="ECO:0000259" key="2">
    <source>
        <dbReference type="Pfam" id="PF04235"/>
    </source>
</evidence>
<evidence type="ECO:0000313" key="3">
    <source>
        <dbReference type="EMBL" id="PTQ55544.1"/>
    </source>
</evidence>
<dbReference type="EMBL" id="PEBX01000092">
    <property type="protein sequence ID" value="PTQ55601.1"/>
    <property type="molecule type" value="Genomic_DNA"/>
</dbReference>
<feature type="transmembrane region" description="Helical" evidence="1">
    <location>
        <begin position="354"/>
        <end position="374"/>
    </location>
</feature>
<feature type="transmembrane region" description="Helical" evidence="1">
    <location>
        <begin position="241"/>
        <end position="259"/>
    </location>
</feature>
<dbReference type="Pfam" id="PF04235">
    <property type="entry name" value="DUF418"/>
    <property type="match status" value="1"/>
</dbReference>
<reference evidence="5" key="1">
    <citation type="journal article" date="2018" name="Sci. Rep.">
        <title>Lignite coal burning seam in the remote Altai Mountains harbors a hydrogen-driven thermophilic microbial community.</title>
        <authorList>
            <person name="Kadnikov V.V."/>
            <person name="Mardanov A.V."/>
            <person name="Ivasenko D.A."/>
            <person name="Antsiferov D.V."/>
            <person name="Beletsky A.V."/>
            <person name="Karnachuk O.V."/>
            <person name="Ravin N.V."/>
        </authorList>
    </citation>
    <scope>NUCLEOTIDE SEQUENCE [LARGE SCALE GENOMIC DNA]</scope>
</reference>
<feature type="transmembrane region" description="Helical" evidence="1">
    <location>
        <begin position="380"/>
        <end position="401"/>
    </location>
</feature>
<dbReference type="PANTHER" id="PTHR30590">
    <property type="entry name" value="INNER MEMBRANE PROTEIN"/>
    <property type="match status" value="1"/>
</dbReference>
<evidence type="ECO:0000256" key="1">
    <source>
        <dbReference type="SAM" id="Phobius"/>
    </source>
</evidence>
<keyword evidence="1" id="KW-0812">Transmembrane</keyword>
<accession>A0A2R6XYU9</accession>
<feature type="transmembrane region" description="Helical" evidence="1">
    <location>
        <begin position="68"/>
        <end position="85"/>
    </location>
</feature>
<feature type="transmembrane region" description="Helical" evidence="1">
    <location>
        <begin position="121"/>
        <end position="137"/>
    </location>
</feature>